<sequence>MLHVGGQRVSGTFADTDRRITAMSNSPSTPPSTPQPSGSGNAASWGAVPPVPAPPAGMASGRKPSRRKSWLTYGVTALVALVIGAAIGGDGESGGKDTSAAPAPTVTVTRTAAAQAGEPEPAVTVTEKVTVKPKPTKKPGPATTVAGDGQYLVGEDMRPGTYKTAGPDKSGVIENCYWARTKDASGEFDAIIANANLQGQGRVTVNKGEYFETNGCQEWTWVG</sequence>
<evidence type="ECO:0008006" key="5">
    <source>
        <dbReference type="Google" id="ProtNLM"/>
    </source>
</evidence>
<keyword evidence="2" id="KW-0472">Membrane</keyword>
<evidence type="ECO:0000256" key="2">
    <source>
        <dbReference type="SAM" id="Phobius"/>
    </source>
</evidence>
<evidence type="ECO:0000313" key="4">
    <source>
        <dbReference type="Proteomes" id="UP001500724"/>
    </source>
</evidence>
<keyword evidence="4" id="KW-1185">Reference proteome</keyword>
<feature type="transmembrane region" description="Helical" evidence="2">
    <location>
        <begin position="70"/>
        <end position="89"/>
    </location>
</feature>
<evidence type="ECO:0000313" key="3">
    <source>
        <dbReference type="EMBL" id="GAA0664616.1"/>
    </source>
</evidence>
<proteinExistence type="predicted"/>
<dbReference type="Proteomes" id="UP001500724">
    <property type="component" value="Unassembled WGS sequence"/>
</dbReference>
<evidence type="ECO:0000256" key="1">
    <source>
        <dbReference type="SAM" id="MobiDB-lite"/>
    </source>
</evidence>
<feature type="compositionally biased region" description="Low complexity" evidence="1">
    <location>
        <begin position="35"/>
        <end position="48"/>
    </location>
</feature>
<accession>A0ABP3SUI3</accession>
<gene>
    <name evidence="3" type="ORF">GCM10009535_50420</name>
</gene>
<comment type="caution">
    <text evidence="3">The sequence shown here is derived from an EMBL/GenBank/DDBJ whole genome shotgun (WGS) entry which is preliminary data.</text>
</comment>
<keyword evidence="2" id="KW-0812">Transmembrane</keyword>
<reference evidence="4" key="1">
    <citation type="journal article" date="2019" name="Int. J. Syst. Evol. Microbiol.">
        <title>The Global Catalogue of Microorganisms (GCM) 10K type strain sequencing project: providing services to taxonomists for standard genome sequencing and annotation.</title>
        <authorList>
            <consortium name="The Broad Institute Genomics Platform"/>
            <consortium name="The Broad Institute Genome Sequencing Center for Infectious Disease"/>
            <person name="Wu L."/>
            <person name="Ma J."/>
        </authorList>
    </citation>
    <scope>NUCLEOTIDE SEQUENCE [LARGE SCALE GENOMIC DNA]</scope>
    <source>
        <strain evidence="4">JCM 10367</strain>
    </source>
</reference>
<name>A0ABP3SUI3_9ACTN</name>
<feature type="region of interest" description="Disordered" evidence="1">
    <location>
        <begin position="1"/>
        <end position="67"/>
    </location>
</feature>
<dbReference type="EMBL" id="BAAAGU010000062">
    <property type="protein sequence ID" value="GAA0664616.1"/>
    <property type="molecule type" value="Genomic_DNA"/>
</dbReference>
<protein>
    <recommendedName>
        <fullName evidence="5">Secreted protein</fullName>
    </recommendedName>
</protein>
<organism evidence="3 4">
    <name type="scientific">Streptomyces thermocarboxydovorans</name>
    <dbReference type="NCBI Taxonomy" id="59298"/>
    <lineage>
        <taxon>Bacteria</taxon>
        <taxon>Bacillati</taxon>
        <taxon>Actinomycetota</taxon>
        <taxon>Actinomycetes</taxon>
        <taxon>Kitasatosporales</taxon>
        <taxon>Streptomycetaceae</taxon>
        <taxon>Streptomyces</taxon>
    </lineage>
</organism>
<keyword evidence="2" id="KW-1133">Transmembrane helix</keyword>